<organism evidence="1 2">
    <name type="scientific">Croceimicrobium hydrocarbonivorans</name>
    <dbReference type="NCBI Taxonomy" id="2761580"/>
    <lineage>
        <taxon>Bacteria</taxon>
        <taxon>Pseudomonadati</taxon>
        <taxon>Bacteroidota</taxon>
        <taxon>Flavobacteriia</taxon>
        <taxon>Flavobacteriales</taxon>
        <taxon>Owenweeksiaceae</taxon>
        <taxon>Croceimicrobium</taxon>
    </lineage>
</organism>
<proteinExistence type="predicted"/>
<gene>
    <name evidence="1" type="ORF">H4K34_15400</name>
</gene>
<dbReference type="EMBL" id="CP060139">
    <property type="protein sequence ID" value="QNR23744.1"/>
    <property type="molecule type" value="Genomic_DNA"/>
</dbReference>
<dbReference type="AlphaFoldDB" id="A0A7H0VDE6"/>
<name>A0A7H0VDE6_9FLAO</name>
<reference evidence="1 2" key="1">
    <citation type="submission" date="2020-08" db="EMBL/GenBank/DDBJ databases">
        <title>Croceimicrobium hydrocarbonivorans gen. nov., sp. nov., a novel marine bacterium isolated from a bacterial consortium that degrades polyethylene terephthalate.</title>
        <authorList>
            <person name="Liu R."/>
        </authorList>
    </citation>
    <scope>NUCLEOTIDE SEQUENCE [LARGE SCALE GENOMIC DNA]</scope>
    <source>
        <strain evidence="1 2">A20-9</strain>
    </source>
</reference>
<sequence>MLKDLKFDPVSGVEVAIAKTPEKTGESTFYLYIINHKELDLKNLLVMTEAEEKEDGSGRKTSKLRHFFELLAAGESLKVETVDPSVLSFYNRVWLSFYIDGQVYDRRYMIEPFKEWDLEPIEALDLKGRKGN</sequence>
<evidence type="ECO:0000313" key="1">
    <source>
        <dbReference type="EMBL" id="QNR23744.1"/>
    </source>
</evidence>
<dbReference type="KEGG" id="chyd:H4K34_15400"/>
<protein>
    <submittedName>
        <fullName evidence="1">Uncharacterized protein</fullName>
    </submittedName>
</protein>
<accession>A0A7H0VDE6</accession>
<dbReference type="Proteomes" id="UP000516305">
    <property type="component" value="Chromosome"/>
</dbReference>
<evidence type="ECO:0000313" key="2">
    <source>
        <dbReference type="Proteomes" id="UP000516305"/>
    </source>
</evidence>
<dbReference type="RefSeq" id="WP_210758279.1">
    <property type="nucleotide sequence ID" value="NZ_CP060139.1"/>
</dbReference>
<keyword evidence="2" id="KW-1185">Reference proteome</keyword>